<proteinExistence type="predicted"/>
<dbReference type="Proteomes" id="UP001144372">
    <property type="component" value="Unassembled WGS sequence"/>
</dbReference>
<evidence type="ECO:0000313" key="3">
    <source>
        <dbReference type="EMBL" id="GLI33631.1"/>
    </source>
</evidence>
<dbReference type="AlphaFoldDB" id="A0A9W6CXG3"/>
<evidence type="ECO:0000313" key="4">
    <source>
        <dbReference type="Proteomes" id="UP001144372"/>
    </source>
</evidence>
<reference evidence="3" key="1">
    <citation type="submission" date="2022-12" db="EMBL/GenBank/DDBJ databases">
        <title>Reference genome sequencing for broad-spectrum identification of bacterial and archaeal isolates by mass spectrometry.</title>
        <authorList>
            <person name="Sekiguchi Y."/>
            <person name="Tourlousse D.M."/>
        </authorList>
    </citation>
    <scope>NUCLEOTIDE SEQUENCE</scope>
    <source>
        <strain evidence="3">ASRB1</strain>
    </source>
</reference>
<organism evidence="3 4">
    <name type="scientific">Desulforhabdus amnigena</name>
    <dbReference type="NCBI Taxonomy" id="40218"/>
    <lineage>
        <taxon>Bacteria</taxon>
        <taxon>Pseudomonadati</taxon>
        <taxon>Thermodesulfobacteriota</taxon>
        <taxon>Syntrophobacteria</taxon>
        <taxon>Syntrophobacterales</taxon>
        <taxon>Syntrophobacteraceae</taxon>
        <taxon>Desulforhabdus</taxon>
    </lineage>
</organism>
<gene>
    <name evidence="3" type="ORF">DAMNIGENAA_10640</name>
</gene>
<feature type="compositionally biased region" description="Polar residues" evidence="2">
    <location>
        <begin position="28"/>
        <end position="46"/>
    </location>
</feature>
<sequence>MAEKRKLRWFDHLIKRWRGAELPVETARQQIKKPSSAEAKNSSDMLTASPDVVSPKTSAIAEKLTKLKNALEFEPEVITRLEEVHSSQELLLYMHEVLLFKFLGIRETGLLSQASSQAIDTLKTKLNAMLANPEPSESEGKSLDAKKLFNENKNLKKQIQALHSRYVKSGVISERELELEQECDYLKKRVAQFKSYLQAYKKSREQLAAAQEKIRSLWAKNSLLTSKVEHQRGLLASITANQPEQQEFISKIKTLDDENEQLKAAIERQSSLLDKFYEQLQDDSPAKGLVKGLMDERVRLMNELNDNVSRLEVLEMERPPKSLQESYETLEDENIHLKSLVAAKGSVSEWMEAGNPGASDQKALTELLKKENEELKHLLRVKKEQVKVLSTSTSNRPMMRVIMKLKGENAQLKKESGYKDEIVRRLEQERDELKGQISDSAALARHARQMKTELEYFQKLVNSLRPLEVQYKSLKKEYSAVSSKYEALLVENREVNQKLNRLRAEHTLLINEYENLFGKSL</sequence>
<evidence type="ECO:0000256" key="2">
    <source>
        <dbReference type="SAM" id="MobiDB-lite"/>
    </source>
</evidence>
<feature type="region of interest" description="Disordered" evidence="2">
    <location>
        <begin position="28"/>
        <end position="51"/>
    </location>
</feature>
<evidence type="ECO:0000256" key="1">
    <source>
        <dbReference type="SAM" id="Coils"/>
    </source>
</evidence>
<dbReference type="EMBL" id="BSDR01000001">
    <property type="protein sequence ID" value="GLI33631.1"/>
    <property type="molecule type" value="Genomic_DNA"/>
</dbReference>
<keyword evidence="4" id="KW-1185">Reference proteome</keyword>
<accession>A0A9W6CXG3</accession>
<feature type="coiled-coil region" evidence="1">
    <location>
        <begin position="245"/>
        <end position="279"/>
    </location>
</feature>
<dbReference type="RefSeq" id="WP_281792739.1">
    <property type="nucleotide sequence ID" value="NZ_BSDR01000001.1"/>
</dbReference>
<protein>
    <submittedName>
        <fullName evidence="3">Uncharacterized protein</fullName>
    </submittedName>
</protein>
<feature type="coiled-coil region" evidence="1">
    <location>
        <begin position="485"/>
        <end position="516"/>
    </location>
</feature>
<comment type="caution">
    <text evidence="3">The sequence shown here is derived from an EMBL/GenBank/DDBJ whole genome shotgun (WGS) entry which is preliminary data.</text>
</comment>
<name>A0A9W6CXG3_9BACT</name>
<keyword evidence="1" id="KW-0175">Coiled coil</keyword>